<name>A0AB39ZT57_DROSZ</name>
<feature type="compositionally biased region" description="Basic and acidic residues" evidence="1">
    <location>
        <begin position="224"/>
        <end position="237"/>
    </location>
</feature>
<feature type="compositionally biased region" description="Pro residues" evidence="1">
    <location>
        <begin position="141"/>
        <end position="150"/>
    </location>
</feature>
<keyword evidence="2" id="KW-0812">Transmembrane</keyword>
<evidence type="ECO:0000313" key="3">
    <source>
        <dbReference type="Proteomes" id="UP001652628"/>
    </source>
</evidence>
<gene>
    <name evidence="4" type="primary">LOC108019260</name>
</gene>
<keyword evidence="2" id="KW-0472">Membrane</keyword>
<organism evidence="3 4">
    <name type="scientific">Drosophila suzukii</name>
    <name type="common">Spotted-wing drosophila fruit fly</name>
    <dbReference type="NCBI Taxonomy" id="28584"/>
    <lineage>
        <taxon>Eukaryota</taxon>
        <taxon>Metazoa</taxon>
        <taxon>Ecdysozoa</taxon>
        <taxon>Arthropoda</taxon>
        <taxon>Hexapoda</taxon>
        <taxon>Insecta</taxon>
        <taxon>Pterygota</taxon>
        <taxon>Neoptera</taxon>
        <taxon>Endopterygota</taxon>
        <taxon>Diptera</taxon>
        <taxon>Brachycera</taxon>
        <taxon>Muscomorpha</taxon>
        <taxon>Ephydroidea</taxon>
        <taxon>Drosophilidae</taxon>
        <taxon>Drosophila</taxon>
        <taxon>Sophophora</taxon>
    </lineage>
</organism>
<feature type="transmembrane region" description="Helical" evidence="2">
    <location>
        <begin position="93"/>
        <end position="114"/>
    </location>
</feature>
<dbReference type="RefSeq" id="XP_016942550.4">
    <property type="nucleotide sequence ID" value="XM_017087061.4"/>
</dbReference>
<dbReference type="Proteomes" id="UP001652628">
    <property type="component" value="Chromosome 3"/>
</dbReference>
<evidence type="ECO:0000313" key="4">
    <source>
        <dbReference type="RefSeq" id="XP_016942550.4"/>
    </source>
</evidence>
<feature type="region of interest" description="Disordered" evidence="1">
    <location>
        <begin position="133"/>
        <end position="245"/>
    </location>
</feature>
<proteinExistence type="predicted"/>
<evidence type="ECO:0000256" key="1">
    <source>
        <dbReference type="SAM" id="MobiDB-lite"/>
    </source>
</evidence>
<evidence type="ECO:0000256" key="2">
    <source>
        <dbReference type="SAM" id="Phobius"/>
    </source>
</evidence>
<feature type="compositionally biased region" description="Low complexity" evidence="1">
    <location>
        <begin position="209"/>
        <end position="223"/>
    </location>
</feature>
<dbReference type="GeneID" id="108019260"/>
<protein>
    <submittedName>
        <fullName evidence="4">Uncharacterized protein</fullName>
    </submittedName>
</protein>
<accession>A0AB39ZT57</accession>
<dbReference type="AlphaFoldDB" id="A0AB39ZT57"/>
<reference evidence="4" key="1">
    <citation type="submission" date="2025-08" db="UniProtKB">
        <authorList>
            <consortium name="RefSeq"/>
        </authorList>
    </citation>
    <scope>IDENTIFICATION</scope>
</reference>
<sequence>MNPACRMNLESRECQDWMNEVCAHCAHLLPSSEEAELWDKWWSDELPAPFKTRVNLMSAYDCHKLRKEVARQVMAHGDGEWYEDVGNPVSWTVAHLILMILVMASAVIAMIFALKMLYDGMRRWSRGVKCPPKEVMRAKKTPPPTPPPAPADVETPVQKNPCKPTKQPKSFISFGRSSDPRTRFGPYKNQKLVKTASMPECQLEEFKPSKSNSKTKSKSNPTPRTDEQSDQHVERQSAKNKSATK</sequence>
<keyword evidence="3" id="KW-1185">Reference proteome</keyword>
<keyword evidence="2" id="KW-1133">Transmembrane helix</keyword>